<comment type="caution">
    <text evidence="5">The sequence shown here is derived from an EMBL/GenBank/DDBJ whole genome shotgun (WGS) entry which is preliminary data.</text>
</comment>
<accession>A0A2P8E9G3</accession>
<dbReference type="PANTHER" id="PTHR33376">
    <property type="match status" value="1"/>
</dbReference>
<dbReference type="InterPro" id="IPR004682">
    <property type="entry name" value="TRAP_DctP"/>
</dbReference>
<dbReference type="Gene3D" id="3.40.190.170">
    <property type="entry name" value="Bacterial extracellular solute-binding protein, family 7"/>
    <property type="match status" value="1"/>
</dbReference>
<reference evidence="5 6" key="1">
    <citation type="submission" date="2018-03" db="EMBL/GenBank/DDBJ databases">
        <title>Genomic Encyclopedia of Archaeal and Bacterial Type Strains, Phase II (KMG-II): from individual species to whole genera.</title>
        <authorList>
            <person name="Goeker M."/>
        </authorList>
    </citation>
    <scope>NUCLEOTIDE SEQUENCE [LARGE SCALE GENOMIC DNA]</scope>
    <source>
        <strain evidence="5 6">DSM 45211</strain>
    </source>
</reference>
<dbReference type="PROSITE" id="PS51257">
    <property type="entry name" value="PROKAR_LIPOPROTEIN"/>
    <property type="match status" value="1"/>
</dbReference>
<proteinExistence type="inferred from homology"/>
<dbReference type="RefSeq" id="WP_106536323.1">
    <property type="nucleotide sequence ID" value="NZ_ML142903.1"/>
</dbReference>
<dbReference type="CDD" id="cd13603">
    <property type="entry name" value="PBP2_TRAP_Siap_TeaA_like"/>
    <property type="match status" value="1"/>
</dbReference>
<keyword evidence="6" id="KW-1185">Reference proteome</keyword>
<comment type="similarity">
    <text evidence="1">Belongs to the bacterial solute-binding protein 7 family.</text>
</comment>
<evidence type="ECO:0000256" key="1">
    <source>
        <dbReference type="ARBA" id="ARBA00009023"/>
    </source>
</evidence>
<feature type="chain" id="PRO_5015183361" evidence="4">
    <location>
        <begin position="29"/>
        <end position="342"/>
    </location>
</feature>
<evidence type="ECO:0000256" key="3">
    <source>
        <dbReference type="ARBA" id="ARBA00022729"/>
    </source>
</evidence>
<dbReference type="OrthoDB" id="9815946at2"/>
<keyword evidence="2" id="KW-0813">Transport</keyword>
<dbReference type="InterPro" id="IPR038404">
    <property type="entry name" value="TRAP_DctP_sf"/>
</dbReference>
<evidence type="ECO:0000313" key="6">
    <source>
        <dbReference type="Proteomes" id="UP000243528"/>
    </source>
</evidence>
<dbReference type="GO" id="GO:0055085">
    <property type="term" value="P:transmembrane transport"/>
    <property type="evidence" value="ECO:0007669"/>
    <property type="project" value="InterPro"/>
</dbReference>
<dbReference type="AlphaFoldDB" id="A0A2P8E9G3"/>
<evidence type="ECO:0000256" key="2">
    <source>
        <dbReference type="ARBA" id="ARBA00022448"/>
    </source>
</evidence>
<feature type="signal peptide" evidence="4">
    <location>
        <begin position="1"/>
        <end position="28"/>
    </location>
</feature>
<keyword evidence="3 4" id="KW-0732">Signal</keyword>
<dbReference type="GO" id="GO:0030288">
    <property type="term" value="C:outer membrane-bounded periplasmic space"/>
    <property type="evidence" value="ECO:0007669"/>
    <property type="project" value="InterPro"/>
</dbReference>
<evidence type="ECO:0000313" key="5">
    <source>
        <dbReference type="EMBL" id="PSL06121.1"/>
    </source>
</evidence>
<dbReference type="NCBIfam" id="NF037995">
    <property type="entry name" value="TRAP_S1"/>
    <property type="match status" value="1"/>
</dbReference>
<dbReference type="PANTHER" id="PTHR33376:SF7">
    <property type="entry name" value="C4-DICARBOXYLATE-BINDING PROTEIN DCTB"/>
    <property type="match status" value="1"/>
</dbReference>
<dbReference type="Pfam" id="PF03480">
    <property type="entry name" value="DctP"/>
    <property type="match status" value="1"/>
</dbReference>
<dbReference type="Proteomes" id="UP000243528">
    <property type="component" value="Unassembled WGS sequence"/>
</dbReference>
<dbReference type="PIRSF" id="PIRSF006470">
    <property type="entry name" value="DctB"/>
    <property type="match status" value="1"/>
</dbReference>
<dbReference type="NCBIfam" id="TIGR00787">
    <property type="entry name" value="dctP"/>
    <property type="match status" value="1"/>
</dbReference>
<organism evidence="5 6">
    <name type="scientific">Haloactinopolyspora alba</name>
    <dbReference type="NCBI Taxonomy" id="648780"/>
    <lineage>
        <taxon>Bacteria</taxon>
        <taxon>Bacillati</taxon>
        <taxon>Actinomycetota</taxon>
        <taxon>Actinomycetes</taxon>
        <taxon>Jiangellales</taxon>
        <taxon>Jiangellaceae</taxon>
        <taxon>Haloactinopolyspora</taxon>
    </lineage>
</organism>
<sequence length="342" mass="36839">MLRSTTINRKRTAAAVSGVLLLGVTACGAESGGGGGGGGTTLVMGHQLAADTPFDKGLDRFAELVEKKTDGSVTVEVHPNAEIGSEKELFQGMQDGTVDGGVIAPGSIAEFVPEVSVLSMPFLVTSREQRDQIIEGPVAEEITTMIDEQTGVRTVGYFGGGIRNMFFTEPVSGPQDIQGRLFRTQPSEMLTDAFGAVGLEPTVVAYNELYNALQQGVVDGAENESVYIVSQKFYEPAPHILRTQHEVTIRPLMMSGQTLDNLPDDQRQAVLDAAEEASSYERELEGETDDAALKRLTEELGATVTEADTAAMAEKVRPVWMKYAKQWDMVDAVEQMAELQTS</sequence>
<evidence type="ECO:0000256" key="4">
    <source>
        <dbReference type="SAM" id="SignalP"/>
    </source>
</evidence>
<dbReference type="EMBL" id="PYGE01000003">
    <property type="protein sequence ID" value="PSL06121.1"/>
    <property type="molecule type" value="Genomic_DNA"/>
</dbReference>
<gene>
    <name evidence="5" type="ORF">CLV30_103276</name>
</gene>
<keyword evidence="5" id="KW-0675">Receptor</keyword>
<dbReference type="InterPro" id="IPR018389">
    <property type="entry name" value="DctP_fam"/>
</dbReference>
<name>A0A2P8E9G3_9ACTN</name>
<protein>
    <submittedName>
        <fullName evidence="5">Tripartite ATP-independent transporter DctP family solute receptor</fullName>
    </submittedName>
</protein>